<gene>
    <name evidence="3" type="ORF">BAUCODRAFT_378571</name>
</gene>
<organism evidence="3 4">
    <name type="scientific">Baudoinia panamericana (strain UAMH 10762)</name>
    <name type="common">Angels' share fungus</name>
    <name type="synonym">Baudoinia compniacensis (strain UAMH 10762)</name>
    <dbReference type="NCBI Taxonomy" id="717646"/>
    <lineage>
        <taxon>Eukaryota</taxon>
        <taxon>Fungi</taxon>
        <taxon>Dikarya</taxon>
        <taxon>Ascomycota</taxon>
        <taxon>Pezizomycotina</taxon>
        <taxon>Dothideomycetes</taxon>
        <taxon>Dothideomycetidae</taxon>
        <taxon>Mycosphaerellales</taxon>
        <taxon>Teratosphaeriaceae</taxon>
        <taxon>Baudoinia</taxon>
    </lineage>
</organism>
<dbReference type="PANTHER" id="PTHR12991:SF10">
    <property type="entry name" value="GATOR COMPLEX PROTEIN NPRL2"/>
    <property type="match status" value="1"/>
</dbReference>
<feature type="region of interest" description="Disordered" evidence="2">
    <location>
        <begin position="408"/>
        <end position="435"/>
    </location>
</feature>
<dbReference type="GO" id="GO:1990130">
    <property type="term" value="C:GATOR1 complex"/>
    <property type="evidence" value="ECO:0007669"/>
    <property type="project" value="TreeGrafter"/>
</dbReference>
<dbReference type="RefSeq" id="XP_007673890.1">
    <property type="nucleotide sequence ID" value="XM_007675700.1"/>
</dbReference>
<evidence type="ECO:0000256" key="1">
    <source>
        <dbReference type="ARBA" id="ARBA00008433"/>
    </source>
</evidence>
<name>M2NI02_BAUPA</name>
<evidence type="ECO:0008006" key="5">
    <source>
        <dbReference type="Google" id="ProtNLM"/>
    </source>
</evidence>
<feature type="compositionally biased region" description="Polar residues" evidence="2">
    <location>
        <begin position="370"/>
        <end position="385"/>
    </location>
</feature>
<dbReference type="KEGG" id="bcom:BAUCODRAFT_378571"/>
<dbReference type="GO" id="GO:0005096">
    <property type="term" value="F:GTPase activator activity"/>
    <property type="evidence" value="ECO:0007669"/>
    <property type="project" value="TreeGrafter"/>
</dbReference>
<dbReference type="OrthoDB" id="338854at2759"/>
<dbReference type="eggNOG" id="KOG3789">
    <property type="taxonomic scope" value="Eukaryota"/>
</dbReference>
<sequence length="484" mass="55080">MMLNAVFYARFHPERGPCVVHQQPADSIVTADISKRTLISFSDISAYIIPPYGLCNRSLSISTNGYRVLGFPISLEDFKYERNRFTFSICFVLREDTDVRLWTSVVAKTAAFFRSMEEEDGLLQAEERLSNLIWAGDKGYPAPNVGVVYSLLEDLIEDLNAYAETCIRINDVHVLNLRLTKPHPAVADVKSWDVPLLVRPLPDQKHWTWDLTLARILPHVDGIKHIQRIADILDVELKLVKRAVKNLIYHERAMLLDIFHFQAIYMPTANFARFVQDEEMLEECRMYVNIDSPVAGHMSSVPTPETQDHAKNALISLYTSLLPGLTLQNFVLANEHELATIDIRRFITFGVIQGFLRRIHKYALAFDSTSPSTQMLGTTESSPSKSKPRSNEDALRDFERAWKNAALSSGWSTPPMKPPSLAIGSAHSERSQEERCSEEDERLRWYIDGTHCLDEVCMAMKMSQTKLVERLRGGNFGEVIFVNK</sequence>
<dbReference type="OMA" id="IVMHKPD"/>
<accession>M2NI02</accession>
<evidence type="ECO:0000256" key="2">
    <source>
        <dbReference type="SAM" id="MobiDB-lite"/>
    </source>
</evidence>
<dbReference type="GO" id="GO:1904262">
    <property type="term" value="P:negative regulation of TORC1 signaling"/>
    <property type="evidence" value="ECO:0007669"/>
    <property type="project" value="TreeGrafter"/>
</dbReference>
<dbReference type="EMBL" id="KB445552">
    <property type="protein sequence ID" value="EMC98710.1"/>
    <property type="molecule type" value="Genomic_DNA"/>
</dbReference>
<evidence type="ECO:0000313" key="3">
    <source>
        <dbReference type="EMBL" id="EMC98710.1"/>
    </source>
</evidence>
<reference evidence="3 4" key="1">
    <citation type="journal article" date="2012" name="PLoS Pathog.">
        <title>Diverse lifestyles and strategies of plant pathogenesis encoded in the genomes of eighteen Dothideomycetes fungi.</title>
        <authorList>
            <person name="Ohm R.A."/>
            <person name="Feau N."/>
            <person name="Henrissat B."/>
            <person name="Schoch C.L."/>
            <person name="Horwitz B.A."/>
            <person name="Barry K.W."/>
            <person name="Condon B.J."/>
            <person name="Copeland A.C."/>
            <person name="Dhillon B."/>
            <person name="Glaser F."/>
            <person name="Hesse C.N."/>
            <person name="Kosti I."/>
            <person name="LaButti K."/>
            <person name="Lindquist E.A."/>
            <person name="Lucas S."/>
            <person name="Salamov A.A."/>
            <person name="Bradshaw R.E."/>
            <person name="Ciuffetti L."/>
            <person name="Hamelin R.C."/>
            <person name="Kema G.H.J."/>
            <person name="Lawrence C."/>
            <person name="Scott J.A."/>
            <person name="Spatafora J.W."/>
            <person name="Turgeon B.G."/>
            <person name="de Wit P.J.G.M."/>
            <person name="Zhong S."/>
            <person name="Goodwin S.B."/>
            <person name="Grigoriev I.V."/>
        </authorList>
    </citation>
    <scope>NUCLEOTIDE SEQUENCE [LARGE SCALE GENOMIC DNA]</scope>
    <source>
        <strain evidence="3 4">UAMH 10762</strain>
    </source>
</reference>
<dbReference type="PANTHER" id="PTHR12991">
    <property type="entry name" value="NITROGEN PERMEASE REGULATOR 2/TUMOR SUPPRESSOR CANDIDATE 4"/>
    <property type="match status" value="1"/>
</dbReference>
<dbReference type="Pfam" id="PF06218">
    <property type="entry name" value="NPR2"/>
    <property type="match status" value="1"/>
</dbReference>
<dbReference type="STRING" id="717646.M2NI02"/>
<dbReference type="InterPro" id="IPR009348">
    <property type="entry name" value="NPR2-like"/>
</dbReference>
<proteinExistence type="inferred from homology"/>
<dbReference type="Proteomes" id="UP000011761">
    <property type="component" value="Unassembled WGS sequence"/>
</dbReference>
<dbReference type="HOGENOM" id="CLU_014995_3_2_1"/>
<protein>
    <recommendedName>
        <fullName evidence="5">Nitrogen permease regulator 2</fullName>
    </recommendedName>
</protein>
<dbReference type="AlphaFoldDB" id="M2NI02"/>
<dbReference type="GeneID" id="19113356"/>
<evidence type="ECO:0000313" key="4">
    <source>
        <dbReference type="Proteomes" id="UP000011761"/>
    </source>
</evidence>
<dbReference type="GO" id="GO:0005774">
    <property type="term" value="C:vacuolar membrane"/>
    <property type="evidence" value="ECO:0007669"/>
    <property type="project" value="TreeGrafter"/>
</dbReference>
<keyword evidence="4" id="KW-1185">Reference proteome</keyword>
<comment type="similarity">
    <text evidence="1">Belongs to the NPR2 family.</text>
</comment>
<dbReference type="GO" id="GO:0010508">
    <property type="term" value="P:positive regulation of autophagy"/>
    <property type="evidence" value="ECO:0007669"/>
    <property type="project" value="TreeGrafter"/>
</dbReference>
<feature type="region of interest" description="Disordered" evidence="2">
    <location>
        <begin position="370"/>
        <end position="394"/>
    </location>
</feature>